<evidence type="ECO:0000256" key="2">
    <source>
        <dbReference type="ARBA" id="ARBA00022448"/>
    </source>
</evidence>
<feature type="compositionally biased region" description="Basic and acidic residues" evidence="6">
    <location>
        <begin position="882"/>
        <end position="916"/>
    </location>
</feature>
<reference evidence="8" key="1">
    <citation type="submission" date="2009-12" db="EMBL/GenBank/DDBJ databases">
        <title>The Genome Sequence of Anolis carolinensis (Green Anole Lizard).</title>
        <authorList>
            <consortium name="The Genome Sequencing Platform"/>
            <person name="Di Palma F."/>
            <person name="Alfoldi J."/>
            <person name="Heiman D."/>
            <person name="Young S."/>
            <person name="Grabherr M."/>
            <person name="Johnson J."/>
            <person name="Lander E.S."/>
            <person name="Lindblad-Toh K."/>
        </authorList>
    </citation>
    <scope>NUCLEOTIDE SEQUENCE [LARGE SCALE GENOMIC DNA]</scope>
    <source>
        <strain evidence="8">JBL SC #1</strain>
    </source>
</reference>
<feature type="compositionally biased region" description="Polar residues" evidence="6">
    <location>
        <begin position="598"/>
        <end position="612"/>
    </location>
</feature>
<feature type="region of interest" description="Disordered" evidence="6">
    <location>
        <begin position="826"/>
        <end position="845"/>
    </location>
</feature>
<dbReference type="InterPro" id="IPR037245">
    <property type="entry name" value="FIP-RBD_C_sf"/>
</dbReference>
<feature type="compositionally biased region" description="Low complexity" evidence="6">
    <location>
        <begin position="570"/>
        <end position="583"/>
    </location>
</feature>
<feature type="compositionally biased region" description="Polar residues" evidence="6">
    <location>
        <begin position="368"/>
        <end position="382"/>
    </location>
</feature>
<gene>
    <name evidence="8" type="primary">RAB11FIP1</name>
</gene>
<feature type="compositionally biased region" description="Polar residues" evidence="6">
    <location>
        <begin position="79"/>
        <end position="95"/>
    </location>
</feature>
<feature type="compositionally biased region" description="Low complexity" evidence="6">
    <location>
        <begin position="747"/>
        <end position="764"/>
    </location>
</feature>
<dbReference type="InterPro" id="IPR019018">
    <property type="entry name" value="Rab-bd_FIP-RBD"/>
</dbReference>
<feature type="region of interest" description="Disordered" evidence="6">
    <location>
        <begin position="475"/>
        <end position="612"/>
    </location>
</feature>
<dbReference type="GO" id="GO:0015031">
    <property type="term" value="P:protein transport"/>
    <property type="evidence" value="ECO:0007669"/>
    <property type="project" value="UniProtKB-KW"/>
</dbReference>
<name>A0A803TFU4_ANOCA</name>
<dbReference type="PROSITE" id="PS51511">
    <property type="entry name" value="FIP_RBD"/>
    <property type="match status" value="1"/>
</dbReference>
<feature type="compositionally biased region" description="Basic and acidic residues" evidence="6">
    <location>
        <begin position="13"/>
        <end position="28"/>
    </location>
</feature>
<dbReference type="FunCoup" id="A0A803TFU4">
    <property type="interactions" value="89"/>
</dbReference>
<evidence type="ECO:0000256" key="4">
    <source>
        <dbReference type="ARBA" id="ARBA00022753"/>
    </source>
</evidence>
<sequence>MRSNMTASMFDLSMKDKSRNPFGKLKDKLKGKRGNGLPDTASAIIPSISRSPADSEEESNEKEKKKSKFKTLFTKPGLQKNTLSQSMSVLPTLQPVSEKRRLNPSDFQSKWDDDDDDKTLTPVSDKPSRTEDNLLSLPSETSHKRTGSGDSKQLNQMSGSNTKKDSHSRFGGLKSKNDPASRSNVCINGSHVYMETKSDTLPKDNIPSSPSSQAFQRKRLFLSQENLASEVTKEPEAIGRLPPDKVPPGSSSLESFKAMTLPSYKLLSGGDLLESHTPTPVISDTPKETKENKKQENKKPSLLSLVTGKKETKINEEGEESSDNSLKAKGVKHNEKEVKHNEKELLKKETNPFEVPVDHRKGHGPEKSSGTDVPNTKASLNPFNVEEEQPEKSSFAVKPSQTKPVKPRLGVSSEDETKATFTLPVSPSASSFYPSYRSHSENNPFTFKEEAEQKSQASERFASLANLSIQHYSNPFTPTWEEQSKEQDSNSSAVTSLHHISPVSGKENNPFSPHWGLESQAEGPENVIKPSLDFQHLPVTPVFEPQPFSSQPSNINDPLISEEGKDSESLKSASTSFASTSLSPKLSDSMMLHVVPSEKSQNKGVSNQTDPGSVSISACSYDQVEIIAETQADENVHIVPPFEENNGRMKKSVTFVLSKPKDNEVVSSSDEDVLGEDQVEMWSDNENNMLKSVERDRRQRLELDVEPSSASVSHDEKMHSVHNSKKASADEAESGSLLEIEPPVPVPRVHVPLPKETTTSSSSCPPTPPKPAPRSALKQRNAALPQTSVSGAGDVSVFKELSSDSSVSSGKLADASSLTTSDSTIFPFTEDVSNTDPSESINNQPNHVISTQTCIAVTGELNLKSSALPVIPEVGSDDEQLNDDHKSTEKMSSRGDLPRSGNDFREREPASVRKATDDKQTLSVLVKVNRFDSALKHEDLSASPSGVIQGTRGLEEKNSEIIKEKSKNNCPFSDKAVSLSNSSFHSDGLGCNNAESLKTATTEGLDAKVEPSGQKKLLQAWVSPSETHPIQTPQSGGSYPPKLRLQPVKPMNTTPSKPPAKTSNIATKIMDNQNEANLKKKYDSSNPAYAYAQLTHDELIQLVLKQKDLIAKRDLQVRELENYIDDLLVKVMEETPNILRVQAFTNKKAGKI</sequence>
<dbReference type="AlphaFoldDB" id="A0A803TFU4"/>
<feature type="compositionally biased region" description="Basic and acidic residues" evidence="6">
    <location>
        <begin position="285"/>
        <end position="299"/>
    </location>
</feature>
<feature type="compositionally biased region" description="Polar residues" evidence="6">
    <location>
        <begin position="419"/>
        <end position="433"/>
    </location>
</feature>
<evidence type="ECO:0000256" key="5">
    <source>
        <dbReference type="ARBA" id="ARBA00022927"/>
    </source>
</evidence>
<organism evidence="8 9">
    <name type="scientific">Anolis carolinensis</name>
    <name type="common">Green anole</name>
    <name type="synonym">American chameleon</name>
    <dbReference type="NCBI Taxonomy" id="28377"/>
    <lineage>
        <taxon>Eukaryota</taxon>
        <taxon>Metazoa</taxon>
        <taxon>Chordata</taxon>
        <taxon>Craniata</taxon>
        <taxon>Vertebrata</taxon>
        <taxon>Euteleostomi</taxon>
        <taxon>Lepidosauria</taxon>
        <taxon>Squamata</taxon>
        <taxon>Bifurcata</taxon>
        <taxon>Unidentata</taxon>
        <taxon>Episquamata</taxon>
        <taxon>Toxicofera</taxon>
        <taxon>Iguania</taxon>
        <taxon>Dactyloidae</taxon>
        <taxon>Anolis</taxon>
    </lineage>
</organism>
<feature type="region of interest" description="Disordered" evidence="6">
    <location>
        <begin position="230"/>
        <end position="254"/>
    </location>
</feature>
<feature type="domain" description="FIP-RBD" evidence="7">
    <location>
        <begin position="1080"/>
        <end position="1142"/>
    </location>
</feature>
<comment type="subcellular location">
    <subcellularLocation>
        <location evidence="1">Endosome</location>
    </subcellularLocation>
</comment>
<reference evidence="8" key="3">
    <citation type="submission" date="2025-09" db="UniProtKB">
        <authorList>
            <consortium name="Ensembl"/>
        </authorList>
    </citation>
    <scope>IDENTIFICATION</scope>
</reference>
<dbReference type="GO" id="GO:0005768">
    <property type="term" value="C:endosome"/>
    <property type="evidence" value="ECO:0007669"/>
    <property type="project" value="UniProtKB-SubCell"/>
</dbReference>
<feature type="compositionally biased region" description="Polar residues" evidence="6">
    <location>
        <begin position="831"/>
        <end position="845"/>
    </location>
</feature>
<feature type="region of interest" description="Disordered" evidence="6">
    <location>
        <begin position="1"/>
        <end position="185"/>
    </location>
</feature>
<dbReference type="PANTHER" id="PTHR15746">
    <property type="entry name" value="RAB11-RELATED"/>
    <property type="match status" value="1"/>
</dbReference>
<dbReference type="Pfam" id="PF09457">
    <property type="entry name" value="RBD-FIP"/>
    <property type="match status" value="1"/>
</dbReference>
<dbReference type="InterPro" id="IPR037789">
    <property type="entry name" value="FIP_classI"/>
</dbReference>
<feature type="compositionally biased region" description="Acidic residues" evidence="6">
    <location>
        <begin position="669"/>
        <end position="679"/>
    </location>
</feature>
<dbReference type="Ensembl" id="ENSACAT00000057457.1">
    <property type="protein sequence ID" value="ENSACAP00000034084.1"/>
    <property type="gene ID" value="ENSACAG00000000233.3"/>
</dbReference>
<proteinExistence type="predicted"/>
<evidence type="ECO:0000313" key="8">
    <source>
        <dbReference type="Ensembl" id="ENSACAP00000034084.1"/>
    </source>
</evidence>
<accession>A0A803TFU4</accession>
<feature type="compositionally biased region" description="Low complexity" evidence="6">
    <location>
        <begin position="35"/>
        <end position="52"/>
    </location>
</feature>
<keyword evidence="4" id="KW-0967">Endosome</keyword>
<keyword evidence="5" id="KW-0653">Protein transport</keyword>
<dbReference type="InParanoid" id="A0A803TFU4"/>
<keyword evidence="3" id="KW-0597">Phosphoprotein</keyword>
<feature type="compositionally biased region" description="Polar residues" evidence="6">
    <location>
        <begin position="148"/>
        <end position="161"/>
    </location>
</feature>
<feature type="region of interest" description="Disordered" evidence="6">
    <location>
        <begin position="873"/>
        <end position="916"/>
    </location>
</feature>
<dbReference type="PANTHER" id="PTHR15746:SF22">
    <property type="entry name" value="RAB11 FAMILY-INTERACTING PROTEIN 1"/>
    <property type="match status" value="1"/>
</dbReference>
<keyword evidence="9" id="KW-1185">Reference proteome</keyword>
<feature type="compositionally biased region" description="Basic and acidic residues" evidence="6">
    <location>
        <begin position="692"/>
        <end position="703"/>
    </location>
</feature>
<dbReference type="GO" id="GO:0005829">
    <property type="term" value="C:cytosol"/>
    <property type="evidence" value="ECO:0007669"/>
    <property type="project" value="Ensembl"/>
</dbReference>
<protein>
    <submittedName>
        <fullName evidence="8">RAB11 family interacting protein 1</fullName>
    </submittedName>
</protein>
<reference evidence="8" key="2">
    <citation type="submission" date="2025-08" db="UniProtKB">
        <authorList>
            <consortium name="Ensembl"/>
        </authorList>
    </citation>
    <scope>IDENTIFICATION</scope>
</reference>
<feature type="region of interest" description="Disordered" evidence="6">
    <location>
        <begin position="661"/>
        <end position="793"/>
    </location>
</feature>
<dbReference type="FunFam" id="1.20.5.2440:FF:000002">
    <property type="entry name" value="rab11 family-interacting protein 2 isoform X1"/>
    <property type="match status" value="1"/>
</dbReference>
<feature type="compositionally biased region" description="Basic and acidic residues" evidence="6">
    <location>
        <begin position="332"/>
        <end position="366"/>
    </location>
</feature>
<feature type="compositionally biased region" description="Polar residues" evidence="6">
    <location>
        <begin position="547"/>
        <end position="556"/>
    </location>
</feature>
<dbReference type="SUPFAM" id="SSF144270">
    <property type="entry name" value="Eferin C-derminal domain-like"/>
    <property type="match status" value="1"/>
</dbReference>
<evidence type="ECO:0000256" key="3">
    <source>
        <dbReference type="ARBA" id="ARBA00022553"/>
    </source>
</evidence>
<evidence type="ECO:0000259" key="7">
    <source>
        <dbReference type="PROSITE" id="PS51511"/>
    </source>
</evidence>
<evidence type="ECO:0000256" key="1">
    <source>
        <dbReference type="ARBA" id="ARBA00004177"/>
    </source>
</evidence>
<dbReference type="Gene3D" id="1.20.5.2440">
    <property type="match status" value="1"/>
</dbReference>
<dbReference type="Bgee" id="ENSACAG00000000233">
    <property type="expression patterns" value="Expressed in dewlap and 13 other cell types or tissues"/>
</dbReference>
<evidence type="ECO:0000256" key="6">
    <source>
        <dbReference type="SAM" id="MobiDB-lite"/>
    </source>
</evidence>
<dbReference type="GO" id="GO:0070164">
    <property type="term" value="P:negative regulation of adiponectin secretion"/>
    <property type="evidence" value="ECO:0007669"/>
    <property type="project" value="Ensembl"/>
</dbReference>
<dbReference type="GO" id="GO:0045055">
    <property type="term" value="P:regulated exocytosis"/>
    <property type="evidence" value="ECO:0000318"/>
    <property type="project" value="GO_Central"/>
</dbReference>
<evidence type="ECO:0000313" key="9">
    <source>
        <dbReference type="Proteomes" id="UP000001646"/>
    </source>
</evidence>
<dbReference type="GeneTree" id="ENSGT00940000159649"/>
<dbReference type="Proteomes" id="UP000001646">
    <property type="component" value="Unplaced"/>
</dbReference>
<dbReference type="GO" id="GO:0031267">
    <property type="term" value="F:small GTPase binding"/>
    <property type="evidence" value="ECO:0007669"/>
    <property type="project" value="InterPro"/>
</dbReference>
<keyword evidence="2" id="KW-0813">Transport</keyword>
<feature type="region of interest" description="Disordered" evidence="6">
    <location>
        <begin position="268"/>
        <end position="439"/>
    </location>
</feature>